<protein>
    <submittedName>
        <fullName evidence="2">Addiction module antidote protein</fullName>
    </submittedName>
</protein>
<dbReference type="Pfam" id="PF21716">
    <property type="entry name" value="dnstrm_HI1420"/>
    <property type="match status" value="1"/>
</dbReference>
<evidence type="ECO:0000313" key="3">
    <source>
        <dbReference type="Proteomes" id="UP000587524"/>
    </source>
</evidence>
<name>A0ABR6C3D8_9HYPH</name>
<dbReference type="PANTHER" id="PTHR40275">
    <property type="entry name" value="SSL7038 PROTEIN"/>
    <property type="match status" value="1"/>
</dbReference>
<proteinExistence type="predicted"/>
<organism evidence="2 3">
    <name type="scientific">Aminobacter ciceronei</name>
    <dbReference type="NCBI Taxonomy" id="150723"/>
    <lineage>
        <taxon>Bacteria</taxon>
        <taxon>Pseudomonadati</taxon>
        <taxon>Pseudomonadota</taxon>
        <taxon>Alphaproteobacteria</taxon>
        <taxon>Hyphomicrobiales</taxon>
        <taxon>Phyllobacteriaceae</taxon>
        <taxon>Aminobacter</taxon>
    </lineage>
</organism>
<feature type="domain" description="HTH cro/C1-type" evidence="1">
    <location>
        <begin position="50"/>
        <end position="94"/>
    </location>
</feature>
<dbReference type="PROSITE" id="PS50943">
    <property type="entry name" value="HTH_CROC1"/>
    <property type="match status" value="1"/>
</dbReference>
<comment type="caution">
    <text evidence="2">The sequence shown here is derived from an EMBL/GenBank/DDBJ whole genome shotgun (WGS) entry which is preliminary data.</text>
</comment>
<dbReference type="InterPro" id="IPR014057">
    <property type="entry name" value="HI1420"/>
</dbReference>
<gene>
    <name evidence="2" type="ORF">HNQ97_001173</name>
</gene>
<dbReference type="PANTHER" id="PTHR40275:SF1">
    <property type="entry name" value="SSL7038 PROTEIN"/>
    <property type="match status" value="1"/>
</dbReference>
<dbReference type="InterPro" id="IPR010982">
    <property type="entry name" value="Lambda_DNA-bd_dom_sf"/>
</dbReference>
<reference evidence="2 3" key="1">
    <citation type="submission" date="2020-08" db="EMBL/GenBank/DDBJ databases">
        <title>Genomic Encyclopedia of Type Strains, Phase IV (KMG-IV): sequencing the most valuable type-strain genomes for metagenomic binning, comparative biology and taxonomic classification.</title>
        <authorList>
            <person name="Goeker M."/>
        </authorList>
    </citation>
    <scope>NUCLEOTIDE SEQUENCE [LARGE SCALE GENOMIC DNA]</scope>
    <source>
        <strain evidence="2 3">DSM 17455</strain>
    </source>
</reference>
<evidence type="ECO:0000259" key="1">
    <source>
        <dbReference type="PROSITE" id="PS50943"/>
    </source>
</evidence>
<accession>A0ABR6C3D8</accession>
<sequence length="97" mass="10623">MTIKTTKWDAAEFLNSKEEILAYLEAAFEDGDPSGIKLALNNVARARGISDLARETKISREGIYKALSEDGDPKLSTLLSIVKAFGLNLSVRDLEHA</sequence>
<dbReference type="Proteomes" id="UP000587524">
    <property type="component" value="Unassembled WGS sequence"/>
</dbReference>
<dbReference type="CDD" id="cd00093">
    <property type="entry name" value="HTH_XRE"/>
    <property type="match status" value="1"/>
</dbReference>
<evidence type="ECO:0000313" key="2">
    <source>
        <dbReference type="EMBL" id="MBA9019182.1"/>
    </source>
</evidence>
<dbReference type="SUPFAM" id="SSF47413">
    <property type="entry name" value="lambda repressor-like DNA-binding domains"/>
    <property type="match status" value="1"/>
</dbReference>
<dbReference type="EMBL" id="JACJHZ010000004">
    <property type="protein sequence ID" value="MBA9019182.1"/>
    <property type="molecule type" value="Genomic_DNA"/>
</dbReference>
<dbReference type="RefSeq" id="WP_182573637.1">
    <property type="nucleotide sequence ID" value="NZ_JACJHY010000004.1"/>
</dbReference>
<keyword evidence="3" id="KW-1185">Reference proteome</keyword>
<dbReference type="NCBIfam" id="TIGR02684">
    <property type="entry name" value="dnstrm_HI1420"/>
    <property type="match status" value="1"/>
</dbReference>
<dbReference type="InterPro" id="IPR001387">
    <property type="entry name" value="Cro/C1-type_HTH"/>
</dbReference>